<reference evidence="4 5" key="1">
    <citation type="submission" date="2023-08" db="EMBL/GenBank/DDBJ databases">
        <title>Black Yeasts Isolated from many extreme environments.</title>
        <authorList>
            <person name="Coleine C."/>
            <person name="Stajich J.E."/>
            <person name="Selbmann L."/>
        </authorList>
    </citation>
    <scope>NUCLEOTIDE SEQUENCE [LARGE SCALE GENOMIC DNA]</scope>
    <source>
        <strain evidence="4 5">CCFEE 5935</strain>
    </source>
</reference>
<keyword evidence="3" id="KW-0560">Oxidoreductase</keyword>
<dbReference type="Gene3D" id="3.40.50.720">
    <property type="entry name" value="NAD(P)-binding Rossmann-like Domain"/>
    <property type="match status" value="1"/>
</dbReference>
<accession>A0AAV9PL29</accession>
<sequence length="337" mass="35630">MLTSSHKDARHSLCYINYLPIHLTPQMVLTMANILVTGGGRGIGRATALLAGARGWSVGINYTRDASAADRTVEDVQKAGGRAAKLKFDITREADVVDMFSAHESYFGTLSGVVINAGITAKSQPLAEFTTERLRNVIDTNVFGSYLCAREASRRLAKSGKKNRSIVFVSSVASKLGSPNEYVDYAGSKGAIDSLTIGLAKELGPKGIRVNNVRPGIIKTDIHDLSGVPGRADKLGNMSPLGRPGEASEVGEAIIWLLSPQASYVTGAAIDVAGGSLTKSHGKASKGSSGGHTPMVVREDCTTGITPPILAAVDFHTPISFRSQSWVSCIDCVRRTD</sequence>
<dbReference type="CDD" id="cd05233">
    <property type="entry name" value="SDR_c"/>
    <property type="match status" value="1"/>
</dbReference>
<comment type="caution">
    <text evidence="4">The sequence shown here is derived from an EMBL/GenBank/DDBJ whole genome shotgun (WGS) entry which is preliminary data.</text>
</comment>
<dbReference type="InterPro" id="IPR002347">
    <property type="entry name" value="SDR_fam"/>
</dbReference>
<keyword evidence="5" id="KW-1185">Reference proteome</keyword>
<evidence type="ECO:0000256" key="2">
    <source>
        <dbReference type="ARBA" id="ARBA00022857"/>
    </source>
</evidence>
<dbReference type="PRINTS" id="PR00081">
    <property type="entry name" value="GDHRDH"/>
</dbReference>
<evidence type="ECO:0000313" key="4">
    <source>
        <dbReference type="EMBL" id="KAK5174466.1"/>
    </source>
</evidence>
<proteinExistence type="inferred from homology"/>
<dbReference type="PANTHER" id="PTHR43639">
    <property type="entry name" value="OXIDOREDUCTASE, SHORT-CHAIN DEHYDROGENASE/REDUCTASE FAMILY (AFU_ORTHOLOGUE AFUA_5G02870)"/>
    <property type="match status" value="1"/>
</dbReference>
<evidence type="ECO:0000256" key="3">
    <source>
        <dbReference type="ARBA" id="ARBA00023002"/>
    </source>
</evidence>
<evidence type="ECO:0000256" key="1">
    <source>
        <dbReference type="ARBA" id="ARBA00006484"/>
    </source>
</evidence>
<dbReference type="Proteomes" id="UP001337655">
    <property type="component" value="Unassembled WGS sequence"/>
</dbReference>
<dbReference type="RefSeq" id="XP_064663135.1">
    <property type="nucleotide sequence ID" value="XM_064798808.1"/>
</dbReference>
<protein>
    <submittedName>
        <fullName evidence="4">Uncharacterized protein</fullName>
    </submittedName>
</protein>
<dbReference type="EMBL" id="JAVRRT010000002">
    <property type="protein sequence ID" value="KAK5174466.1"/>
    <property type="molecule type" value="Genomic_DNA"/>
</dbReference>
<evidence type="ECO:0000313" key="5">
    <source>
        <dbReference type="Proteomes" id="UP001337655"/>
    </source>
</evidence>
<dbReference type="GeneID" id="89922894"/>
<dbReference type="PROSITE" id="PS00061">
    <property type="entry name" value="ADH_SHORT"/>
    <property type="match status" value="1"/>
</dbReference>
<gene>
    <name evidence="4" type="ORF">LTR77_001546</name>
</gene>
<dbReference type="GO" id="GO:0016491">
    <property type="term" value="F:oxidoreductase activity"/>
    <property type="evidence" value="ECO:0007669"/>
    <property type="project" value="UniProtKB-KW"/>
</dbReference>
<comment type="similarity">
    <text evidence="1">Belongs to the short-chain dehydrogenases/reductases (SDR) family.</text>
</comment>
<dbReference type="InterPro" id="IPR036291">
    <property type="entry name" value="NAD(P)-bd_dom_sf"/>
</dbReference>
<name>A0AAV9PL29_9PEZI</name>
<organism evidence="4 5">
    <name type="scientific">Saxophila tyrrhenica</name>
    <dbReference type="NCBI Taxonomy" id="1690608"/>
    <lineage>
        <taxon>Eukaryota</taxon>
        <taxon>Fungi</taxon>
        <taxon>Dikarya</taxon>
        <taxon>Ascomycota</taxon>
        <taxon>Pezizomycotina</taxon>
        <taxon>Dothideomycetes</taxon>
        <taxon>Dothideomycetidae</taxon>
        <taxon>Mycosphaerellales</taxon>
        <taxon>Extremaceae</taxon>
        <taxon>Saxophila</taxon>
    </lineage>
</organism>
<keyword evidence="2" id="KW-0521">NADP</keyword>
<dbReference type="InterPro" id="IPR020904">
    <property type="entry name" value="Sc_DH/Rdtase_CS"/>
</dbReference>
<dbReference type="AlphaFoldDB" id="A0AAV9PL29"/>
<dbReference type="PANTHER" id="PTHR43639:SF1">
    <property type="entry name" value="SHORT-CHAIN DEHYDROGENASE_REDUCTASE FAMILY PROTEIN"/>
    <property type="match status" value="1"/>
</dbReference>
<dbReference type="Pfam" id="PF13561">
    <property type="entry name" value="adh_short_C2"/>
    <property type="match status" value="1"/>
</dbReference>
<dbReference type="FunFam" id="3.40.50.720:FF:000084">
    <property type="entry name" value="Short-chain dehydrogenase reductase"/>
    <property type="match status" value="1"/>
</dbReference>
<dbReference type="SUPFAM" id="SSF51735">
    <property type="entry name" value="NAD(P)-binding Rossmann-fold domains"/>
    <property type="match status" value="1"/>
</dbReference>